<gene>
    <name evidence="2" type="ORF">GCM10025876_16780</name>
</gene>
<dbReference type="Gene3D" id="2.60.120.260">
    <property type="entry name" value="Galactose-binding domain-like"/>
    <property type="match status" value="1"/>
</dbReference>
<keyword evidence="1" id="KW-0732">Signal</keyword>
<dbReference type="Proteomes" id="UP001157125">
    <property type="component" value="Unassembled WGS sequence"/>
</dbReference>
<sequence>MRWKAVAATLLAAVLVAVAPVSATAAETTTTTVNYNDTTATRGTPFKTWYEGTWDSNSTHTWGNAGAQFEVAFTGESIVMYGRRSTTNGTAEVYIDDVRVGTANYNGARTNTIEIFRREGLTPGDHVLRVVTVGWINHASVEITSTVQADERGRLGDTIDRYASDEAADYAADSWAPFAAALATAQDAFADAAATDTALVDARTALDAAATARVQVSGLADLLTRYANHVPSDYSAATWEPFAAALTAATGVVEDRAATASAVVNAKNALQDAAAALATVSTGDLEAITNNQFWHDTDGNPIFSQGGGIFRFGDRYYWYGVKYTGAQAYYDNPTKTYDATFESITAYSSTDLVNWTFENEIATTDTAVHIPESKDVNGSYFSDMQTLADSVWIGRLGVVYNENTGKYVLLTQFENADPARVTNAGVLFLSGDSPTDDFEYANLQTHIPGVYNNGSGYNQGTGDQTVFTDDDGSDYLVFSYRSGRSRTYVAQISDEDSLSVETATQVFAGAGREGNAMFKARWPLLHCELRPARLEHLPDVHRPLAQ</sequence>
<dbReference type="InterPro" id="IPR023296">
    <property type="entry name" value="Glyco_hydro_beta-prop_sf"/>
</dbReference>
<evidence type="ECO:0000313" key="2">
    <source>
        <dbReference type="EMBL" id="GMA35474.1"/>
    </source>
</evidence>
<feature type="signal peptide" evidence="1">
    <location>
        <begin position="1"/>
        <end position="25"/>
    </location>
</feature>
<dbReference type="SUPFAM" id="SSF75005">
    <property type="entry name" value="Arabinanase/levansucrase/invertase"/>
    <property type="match status" value="1"/>
</dbReference>
<dbReference type="Gene3D" id="1.20.1270.70">
    <property type="entry name" value="Designed single chain three-helix bundle"/>
    <property type="match status" value="1"/>
</dbReference>
<protein>
    <recommendedName>
        <fullName evidence="4">Glycosyl hydrolases family 43</fullName>
    </recommendedName>
</protein>
<comment type="caution">
    <text evidence="2">The sequence shown here is derived from an EMBL/GenBank/DDBJ whole genome shotgun (WGS) entry which is preliminary data.</text>
</comment>
<dbReference type="Gene3D" id="2.115.10.20">
    <property type="entry name" value="Glycosyl hydrolase domain, family 43"/>
    <property type="match status" value="1"/>
</dbReference>
<dbReference type="PANTHER" id="PTHR22925">
    <property type="entry name" value="GLYCOSYL HYDROLASE 43 FAMILY MEMBER"/>
    <property type="match status" value="1"/>
</dbReference>
<evidence type="ECO:0008006" key="4">
    <source>
        <dbReference type="Google" id="ProtNLM"/>
    </source>
</evidence>
<evidence type="ECO:0000313" key="3">
    <source>
        <dbReference type="Proteomes" id="UP001157125"/>
    </source>
</evidence>
<name>A0ABQ6IFF5_9MICO</name>
<dbReference type="EMBL" id="BSUN01000001">
    <property type="protein sequence ID" value="GMA35474.1"/>
    <property type="molecule type" value="Genomic_DNA"/>
</dbReference>
<feature type="chain" id="PRO_5045357094" description="Glycosyl hydrolases family 43" evidence="1">
    <location>
        <begin position="26"/>
        <end position="546"/>
    </location>
</feature>
<keyword evidence="3" id="KW-1185">Reference proteome</keyword>
<accession>A0ABQ6IFF5</accession>
<evidence type="ECO:0000256" key="1">
    <source>
        <dbReference type="SAM" id="SignalP"/>
    </source>
</evidence>
<organism evidence="2 3">
    <name type="scientific">Demequina litorisediminis</name>
    <dbReference type="NCBI Taxonomy" id="1849022"/>
    <lineage>
        <taxon>Bacteria</taxon>
        <taxon>Bacillati</taxon>
        <taxon>Actinomycetota</taxon>
        <taxon>Actinomycetes</taxon>
        <taxon>Micrococcales</taxon>
        <taxon>Demequinaceae</taxon>
        <taxon>Demequina</taxon>
    </lineage>
</organism>
<dbReference type="PANTHER" id="PTHR22925:SF3">
    <property type="entry name" value="GLYCOSYL HYDROLASE FAMILY PROTEIN 43"/>
    <property type="match status" value="1"/>
</dbReference>
<reference evidence="3" key="1">
    <citation type="journal article" date="2019" name="Int. J. Syst. Evol. Microbiol.">
        <title>The Global Catalogue of Microorganisms (GCM) 10K type strain sequencing project: providing services to taxonomists for standard genome sequencing and annotation.</title>
        <authorList>
            <consortium name="The Broad Institute Genomics Platform"/>
            <consortium name="The Broad Institute Genome Sequencing Center for Infectious Disease"/>
            <person name="Wu L."/>
            <person name="Ma J."/>
        </authorList>
    </citation>
    <scope>NUCLEOTIDE SEQUENCE [LARGE SCALE GENOMIC DNA]</scope>
    <source>
        <strain evidence="3">NBRC 112299</strain>
    </source>
</reference>
<proteinExistence type="predicted"/>